<dbReference type="GO" id="GO:0005886">
    <property type="term" value="C:plasma membrane"/>
    <property type="evidence" value="ECO:0007669"/>
    <property type="project" value="UniProtKB-SubCell"/>
</dbReference>
<feature type="region of interest" description="Disordered" evidence="17">
    <location>
        <begin position="158"/>
        <end position="250"/>
    </location>
</feature>
<feature type="compositionally biased region" description="Low complexity" evidence="17">
    <location>
        <begin position="1"/>
        <end position="15"/>
    </location>
</feature>
<keyword evidence="3" id="KW-1003">Cell membrane</keyword>
<evidence type="ECO:0000256" key="3">
    <source>
        <dbReference type="ARBA" id="ARBA00022475"/>
    </source>
</evidence>
<feature type="compositionally biased region" description="Low complexity" evidence="17">
    <location>
        <begin position="561"/>
        <end position="571"/>
    </location>
</feature>
<feature type="region of interest" description="Disordered" evidence="17">
    <location>
        <begin position="553"/>
        <end position="581"/>
    </location>
</feature>
<dbReference type="Proteomes" id="UP000238479">
    <property type="component" value="Chromosome 2"/>
</dbReference>
<dbReference type="SUPFAM" id="SSF56112">
    <property type="entry name" value="Protein kinase-like (PK-like)"/>
    <property type="match status" value="1"/>
</dbReference>
<feature type="compositionally biased region" description="Pro residues" evidence="17">
    <location>
        <begin position="16"/>
        <end position="118"/>
    </location>
</feature>
<feature type="domain" description="Protein kinase" evidence="19">
    <location>
        <begin position="272"/>
        <end position="551"/>
    </location>
</feature>
<protein>
    <recommendedName>
        <fullName evidence="2">non-specific serine/threonine protein kinase</fullName>
        <ecNumber evidence="2">2.7.11.1</ecNumber>
    </recommendedName>
</protein>
<dbReference type="EC" id="2.7.11.1" evidence="2"/>
<keyword evidence="9" id="KW-0418">Kinase</keyword>
<keyword evidence="4" id="KW-0723">Serine/threonine-protein kinase</keyword>
<evidence type="ECO:0000256" key="15">
    <source>
        <dbReference type="ARBA" id="ARBA00048679"/>
    </source>
</evidence>
<keyword evidence="11 18" id="KW-1133">Transmembrane helix</keyword>
<comment type="catalytic activity">
    <reaction evidence="15">
        <text>L-seryl-[protein] + ATP = O-phospho-L-seryl-[protein] + ADP + H(+)</text>
        <dbReference type="Rhea" id="RHEA:17989"/>
        <dbReference type="Rhea" id="RHEA-COMP:9863"/>
        <dbReference type="Rhea" id="RHEA-COMP:11604"/>
        <dbReference type="ChEBI" id="CHEBI:15378"/>
        <dbReference type="ChEBI" id="CHEBI:29999"/>
        <dbReference type="ChEBI" id="CHEBI:30616"/>
        <dbReference type="ChEBI" id="CHEBI:83421"/>
        <dbReference type="ChEBI" id="CHEBI:456216"/>
        <dbReference type="EC" id="2.7.11.1"/>
    </reaction>
</comment>
<reference evidence="20 21" key="1">
    <citation type="journal article" date="2018" name="Nat. Genet.">
        <title>The Rosa genome provides new insights in the design of modern roses.</title>
        <authorList>
            <person name="Bendahmane M."/>
        </authorList>
    </citation>
    <scope>NUCLEOTIDE SEQUENCE [LARGE SCALE GENOMIC DNA]</scope>
    <source>
        <strain evidence="21">cv. Old Blush</strain>
    </source>
</reference>
<organism evidence="20 21">
    <name type="scientific">Rosa chinensis</name>
    <name type="common">China rose</name>
    <dbReference type="NCBI Taxonomy" id="74649"/>
    <lineage>
        <taxon>Eukaryota</taxon>
        <taxon>Viridiplantae</taxon>
        <taxon>Streptophyta</taxon>
        <taxon>Embryophyta</taxon>
        <taxon>Tracheophyta</taxon>
        <taxon>Spermatophyta</taxon>
        <taxon>Magnoliopsida</taxon>
        <taxon>eudicotyledons</taxon>
        <taxon>Gunneridae</taxon>
        <taxon>Pentapetalae</taxon>
        <taxon>rosids</taxon>
        <taxon>fabids</taxon>
        <taxon>Rosales</taxon>
        <taxon>Rosaceae</taxon>
        <taxon>Rosoideae</taxon>
        <taxon>Rosoideae incertae sedis</taxon>
        <taxon>Rosa</taxon>
    </lineage>
</organism>
<evidence type="ECO:0000256" key="1">
    <source>
        <dbReference type="ARBA" id="ARBA00004162"/>
    </source>
</evidence>
<proteinExistence type="predicted"/>
<keyword evidence="6 20" id="KW-0808">Transferase</keyword>
<dbReference type="InterPro" id="IPR047117">
    <property type="entry name" value="PERK1-13-like"/>
</dbReference>
<dbReference type="InterPro" id="IPR017441">
    <property type="entry name" value="Protein_kinase_ATP_BS"/>
</dbReference>
<dbReference type="InterPro" id="IPR011009">
    <property type="entry name" value="Kinase-like_dom_sf"/>
</dbReference>
<dbReference type="STRING" id="74649.A0A2P6RJE8"/>
<keyword evidence="21" id="KW-1185">Reference proteome</keyword>
<dbReference type="FunFam" id="1.10.510.10:FF:000239">
    <property type="entry name" value="Proline-rich receptor-like protein kinase PERK1"/>
    <property type="match status" value="1"/>
</dbReference>
<name>A0A2P6RJE8_ROSCH</name>
<dbReference type="OMA" id="KNQTFME"/>
<feature type="compositionally biased region" description="Basic and acidic residues" evidence="17">
    <location>
        <begin position="628"/>
        <end position="641"/>
    </location>
</feature>
<dbReference type="EMBL" id="PDCK01000040">
    <property type="protein sequence ID" value="PRQ46554.1"/>
    <property type="molecule type" value="Genomic_DNA"/>
</dbReference>
<evidence type="ECO:0000256" key="14">
    <source>
        <dbReference type="ARBA" id="ARBA00047899"/>
    </source>
</evidence>
<evidence type="ECO:0000313" key="20">
    <source>
        <dbReference type="EMBL" id="PRQ46554.1"/>
    </source>
</evidence>
<evidence type="ECO:0000256" key="10">
    <source>
        <dbReference type="ARBA" id="ARBA00022840"/>
    </source>
</evidence>
<evidence type="ECO:0000256" key="7">
    <source>
        <dbReference type="ARBA" id="ARBA00022692"/>
    </source>
</evidence>
<dbReference type="PANTHER" id="PTHR47982">
    <property type="entry name" value="PROLINE-RICH RECEPTOR-LIKE PROTEIN KINASE PERK4"/>
    <property type="match status" value="1"/>
</dbReference>
<comment type="catalytic activity">
    <reaction evidence="14">
        <text>L-threonyl-[protein] + ATP = O-phospho-L-threonyl-[protein] + ADP + H(+)</text>
        <dbReference type="Rhea" id="RHEA:46608"/>
        <dbReference type="Rhea" id="RHEA-COMP:11060"/>
        <dbReference type="Rhea" id="RHEA-COMP:11605"/>
        <dbReference type="ChEBI" id="CHEBI:15378"/>
        <dbReference type="ChEBI" id="CHEBI:30013"/>
        <dbReference type="ChEBI" id="CHEBI:30616"/>
        <dbReference type="ChEBI" id="CHEBI:61977"/>
        <dbReference type="ChEBI" id="CHEBI:456216"/>
        <dbReference type="EC" id="2.7.11.1"/>
    </reaction>
</comment>
<keyword evidence="5" id="KW-0597">Phosphoprotein</keyword>
<keyword evidence="13" id="KW-0325">Glycoprotein</keyword>
<dbReference type="GO" id="GO:0005524">
    <property type="term" value="F:ATP binding"/>
    <property type="evidence" value="ECO:0007669"/>
    <property type="project" value="UniProtKB-UniRule"/>
</dbReference>
<dbReference type="PROSITE" id="PS00108">
    <property type="entry name" value="PROTEIN_KINASE_ST"/>
    <property type="match status" value="1"/>
</dbReference>
<evidence type="ECO:0000259" key="19">
    <source>
        <dbReference type="PROSITE" id="PS50011"/>
    </source>
</evidence>
<dbReference type="Gene3D" id="3.30.200.20">
    <property type="entry name" value="Phosphorylase Kinase, domain 1"/>
    <property type="match status" value="1"/>
</dbReference>
<feature type="compositionally biased region" description="Pro residues" evidence="17">
    <location>
        <begin position="164"/>
        <end position="173"/>
    </location>
</feature>
<dbReference type="AlphaFoldDB" id="A0A2P6RJE8"/>
<keyword evidence="10 16" id="KW-0067">ATP-binding</keyword>
<dbReference type="GO" id="GO:0004674">
    <property type="term" value="F:protein serine/threonine kinase activity"/>
    <property type="evidence" value="ECO:0007669"/>
    <property type="project" value="UniProtKB-KW"/>
</dbReference>
<dbReference type="PROSITE" id="PS00107">
    <property type="entry name" value="PROTEIN_KINASE_ATP"/>
    <property type="match status" value="1"/>
</dbReference>
<comment type="subcellular location">
    <subcellularLocation>
        <location evidence="1">Cell membrane</location>
        <topology evidence="1">Single-pass membrane protein</topology>
    </subcellularLocation>
</comment>
<feature type="transmembrane region" description="Helical" evidence="18">
    <location>
        <begin position="128"/>
        <end position="150"/>
    </location>
</feature>
<evidence type="ECO:0000256" key="17">
    <source>
        <dbReference type="SAM" id="MobiDB-lite"/>
    </source>
</evidence>
<dbReference type="FunFam" id="3.30.200.20:FF:000207">
    <property type="entry name" value="proline-rich receptor-like protein kinase PERK1"/>
    <property type="match status" value="1"/>
</dbReference>
<dbReference type="InterPro" id="IPR000719">
    <property type="entry name" value="Prot_kinase_dom"/>
</dbReference>
<gene>
    <name evidence="20" type="ORF">RchiOBHm_Chr2g0090291</name>
</gene>
<evidence type="ECO:0000313" key="21">
    <source>
        <dbReference type="Proteomes" id="UP000238479"/>
    </source>
</evidence>
<feature type="compositionally biased region" description="Basic and acidic residues" evidence="17">
    <location>
        <begin position="572"/>
        <end position="581"/>
    </location>
</feature>
<dbReference type="Gene3D" id="1.10.510.10">
    <property type="entry name" value="Transferase(Phosphotransferase) domain 1"/>
    <property type="match status" value="1"/>
</dbReference>
<dbReference type="PANTHER" id="PTHR47982:SF35">
    <property type="entry name" value="PROLINE-RICH RECEPTOR-LIKE PROTEIN KINASE PERK1-RELATED"/>
    <property type="match status" value="1"/>
</dbReference>
<keyword evidence="12 18" id="KW-0472">Membrane</keyword>
<feature type="region of interest" description="Disordered" evidence="17">
    <location>
        <begin position="600"/>
        <end position="655"/>
    </location>
</feature>
<dbReference type="InterPro" id="IPR001245">
    <property type="entry name" value="Ser-Thr/Tyr_kinase_cat_dom"/>
</dbReference>
<evidence type="ECO:0000256" key="4">
    <source>
        <dbReference type="ARBA" id="ARBA00022527"/>
    </source>
</evidence>
<evidence type="ECO:0000256" key="12">
    <source>
        <dbReference type="ARBA" id="ARBA00023136"/>
    </source>
</evidence>
<evidence type="ECO:0000256" key="5">
    <source>
        <dbReference type="ARBA" id="ARBA00022553"/>
    </source>
</evidence>
<dbReference type="SMART" id="SM00220">
    <property type="entry name" value="S_TKc"/>
    <property type="match status" value="1"/>
</dbReference>
<evidence type="ECO:0000256" key="18">
    <source>
        <dbReference type="SAM" id="Phobius"/>
    </source>
</evidence>
<accession>A0A2P6RJE8</accession>
<dbReference type="PROSITE" id="PS50011">
    <property type="entry name" value="PROTEIN_KINASE_DOM"/>
    <property type="match status" value="1"/>
</dbReference>
<evidence type="ECO:0000256" key="16">
    <source>
        <dbReference type="PROSITE-ProRule" id="PRU10141"/>
    </source>
</evidence>
<feature type="binding site" evidence="16">
    <location>
        <position position="300"/>
    </location>
    <ligand>
        <name>ATP</name>
        <dbReference type="ChEBI" id="CHEBI:30616"/>
    </ligand>
</feature>
<evidence type="ECO:0000256" key="2">
    <source>
        <dbReference type="ARBA" id="ARBA00012513"/>
    </source>
</evidence>
<feature type="region of interest" description="Disordered" evidence="17">
    <location>
        <begin position="1"/>
        <end position="123"/>
    </location>
</feature>
<evidence type="ECO:0000256" key="11">
    <source>
        <dbReference type="ARBA" id="ARBA00022989"/>
    </source>
</evidence>
<evidence type="ECO:0000256" key="9">
    <source>
        <dbReference type="ARBA" id="ARBA00022777"/>
    </source>
</evidence>
<dbReference type="Pfam" id="PF07714">
    <property type="entry name" value="PK_Tyr_Ser-Thr"/>
    <property type="match status" value="1"/>
</dbReference>
<evidence type="ECO:0000256" key="8">
    <source>
        <dbReference type="ARBA" id="ARBA00022741"/>
    </source>
</evidence>
<dbReference type="OrthoDB" id="4062651at2759"/>
<dbReference type="Gramene" id="PRQ46554">
    <property type="protein sequence ID" value="PRQ46554"/>
    <property type="gene ID" value="RchiOBHm_Chr2g0090291"/>
</dbReference>
<evidence type="ECO:0000256" key="6">
    <source>
        <dbReference type="ARBA" id="ARBA00022679"/>
    </source>
</evidence>
<sequence length="655" mass="69862">MSTTPAPSSPPTNTTSPPPAAPAPTTPSAPPPTTPSAPPPTTPATPPPTTPSAPPPATPASPPPPSPPAPSTPAPTSPGSSPPPPSTPTVTSPPPPKTPSTNKSPPPPKSPSTTPSPPSSSSGLDTGVIVGIAVGAVAILVVLSLCCIFCSKKKRRRREEPVYYVPPPPPPTGPKGEIYYGPPRPHQNTPPSPADHHVITMPKPPPAQAVASRPPPSPGYTPPPQPYSSGGSGSNYSGSETALPPPPPPGYSLGFSKSTFTYEELALATEGFSDSNLLGQGGFGYVHKGVLPNGKEVAVKQLKAGSGQGEREFQAEVEIISRVHHRHLVSLVGYCMTGSERLLVYEFVPNNTMEFHLHGKGRPTMDWSTRLKIALGSAKGLAYLHEDCHPKIIHRDIKAANILLDFKFECKVADFGLAKLSSDLNTHVSTRVMGTFGYLAPEYASSGKLTDKSDVFSFGVMLLELITGRRPVDASHTYIEDSLVEWARPVLTRALESDDFDELVDPRLQNSFDHNEMARMVACAAACVRHSARRRPRMSQVVRALEGDVSLSDLNEGIRPGHSSVYSSHGSSDYDSRPYDTKQRNLDMINHRKMALESQEYGASSEYSGGRTTSEYGLNPSGSSSEGQRTRETTREMELGKMNKNNRGYSGSSEY</sequence>
<evidence type="ECO:0000256" key="13">
    <source>
        <dbReference type="ARBA" id="ARBA00023180"/>
    </source>
</evidence>
<dbReference type="InterPro" id="IPR008271">
    <property type="entry name" value="Ser/Thr_kinase_AS"/>
</dbReference>
<keyword evidence="8 16" id="KW-0547">Nucleotide-binding</keyword>
<keyword evidence="7 18" id="KW-0812">Transmembrane</keyword>
<dbReference type="PRINTS" id="PR01217">
    <property type="entry name" value="PRICHEXTENSN"/>
</dbReference>
<feature type="compositionally biased region" description="Polar residues" evidence="17">
    <location>
        <begin position="601"/>
        <end position="627"/>
    </location>
</feature>
<comment type="caution">
    <text evidence="20">The sequence shown here is derived from an EMBL/GenBank/DDBJ whole genome shotgun (WGS) entry which is preliminary data.</text>
</comment>
<feature type="compositionally biased region" description="Pro residues" evidence="17">
    <location>
        <begin position="182"/>
        <end position="193"/>
    </location>
</feature>
<feature type="compositionally biased region" description="Pro residues" evidence="17">
    <location>
        <begin position="202"/>
        <end position="226"/>
    </location>
</feature>
<feature type="compositionally biased region" description="Polar residues" evidence="17">
    <location>
        <begin position="643"/>
        <end position="655"/>
    </location>
</feature>